<dbReference type="Gene3D" id="1.20.58.340">
    <property type="entry name" value="Magnesium transport protein CorA, transmembrane region"/>
    <property type="match status" value="1"/>
</dbReference>
<protein>
    <recommendedName>
        <fullName evidence="9">Cora-domain-containing protein</fullName>
    </recommendedName>
</protein>
<evidence type="ECO:0000256" key="5">
    <source>
        <dbReference type="SAM" id="MobiDB-lite"/>
    </source>
</evidence>
<accession>A0A9P4LXZ4</accession>
<dbReference type="GO" id="GO:0016020">
    <property type="term" value="C:membrane"/>
    <property type="evidence" value="ECO:0007669"/>
    <property type="project" value="UniProtKB-SubCell"/>
</dbReference>
<dbReference type="InterPro" id="IPR045863">
    <property type="entry name" value="CorA_TM1_TM2"/>
</dbReference>
<evidence type="ECO:0008006" key="9">
    <source>
        <dbReference type="Google" id="ProtNLM"/>
    </source>
</evidence>
<keyword evidence="3 6" id="KW-1133">Transmembrane helix</keyword>
<keyword evidence="2 6" id="KW-0812">Transmembrane</keyword>
<evidence type="ECO:0000256" key="6">
    <source>
        <dbReference type="SAM" id="Phobius"/>
    </source>
</evidence>
<evidence type="ECO:0000256" key="2">
    <source>
        <dbReference type="ARBA" id="ARBA00022692"/>
    </source>
</evidence>
<dbReference type="SUPFAM" id="SSF144083">
    <property type="entry name" value="Magnesium transport protein CorA, transmembrane region"/>
    <property type="match status" value="1"/>
</dbReference>
<feature type="compositionally biased region" description="Basic and acidic residues" evidence="5">
    <location>
        <begin position="11"/>
        <end position="22"/>
    </location>
</feature>
<evidence type="ECO:0000313" key="7">
    <source>
        <dbReference type="EMBL" id="KAF2091076.1"/>
    </source>
</evidence>
<feature type="transmembrane region" description="Helical" evidence="6">
    <location>
        <begin position="461"/>
        <end position="483"/>
    </location>
</feature>
<feature type="compositionally biased region" description="Polar residues" evidence="5">
    <location>
        <begin position="1"/>
        <end position="10"/>
    </location>
</feature>
<comment type="subcellular location">
    <subcellularLocation>
        <location evidence="1">Membrane</location>
        <topology evidence="1">Multi-pass membrane protein</topology>
    </subcellularLocation>
</comment>
<gene>
    <name evidence="7" type="ORF">K490DRAFT_62404</name>
</gene>
<dbReference type="OrthoDB" id="5428055at2759"/>
<organism evidence="7 8">
    <name type="scientific">Saccharata proteae CBS 121410</name>
    <dbReference type="NCBI Taxonomy" id="1314787"/>
    <lineage>
        <taxon>Eukaryota</taxon>
        <taxon>Fungi</taxon>
        <taxon>Dikarya</taxon>
        <taxon>Ascomycota</taxon>
        <taxon>Pezizomycotina</taxon>
        <taxon>Dothideomycetes</taxon>
        <taxon>Dothideomycetes incertae sedis</taxon>
        <taxon>Botryosphaeriales</taxon>
        <taxon>Saccharataceae</taxon>
        <taxon>Saccharata</taxon>
    </lineage>
</organism>
<keyword evidence="4 6" id="KW-0472">Membrane</keyword>
<comment type="caution">
    <text evidence="7">The sequence shown here is derived from an EMBL/GenBank/DDBJ whole genome shotgun (WGS) entry which is preliminary data.</text>
</comment>
<dbReference type="Proteomes" id="UP000799776">
    <property type="component" value="Unassembled WGS sequence"/>
</dbReference>
<sequence>MGTENHTTQSDGDRELEKKLSKYRERAQAAALRILKPTTRHPWKDIGAYETRVHIKEFQGDHPKPPKKFETQSQEFMYYQRRSEAGSSQKPNRRLIIVENLDPRFGELLGVELDIPPEFFLAHCNEHVIPSVTDKVYGKQGSSTYWKMPIPEKRDLQYPVTLVEPDDIYVVQVGCYDRSPTVVREKLTQIQFRDKVTQIQFRGQVSCWSTRYGKGLDSWTTVLLVDPAKARLKFNNPAAPKGSKEPMELVEWIPESDVCPNITNDPTASFPLQSWGTSMFDNVVEALHHAKLSSIGVDPFSASAYARNIIYANWEHRLRSKEVQLSRTVTNDQKEHMSSEYERYTLGTTAKHEDTVRAYQHLMSVREEIKERSSDLRRIIDVFHFAGLRYLAVNEKRLEHAPRPPHPIERERIMWTFLRDRYQTMEGIISEHMEMYSQRAALTESFAANSQARSSGQLTKIATVIVPCTFVASIFSMGGDFAVGEKDFGTYWAISIPVTFVLLCWVLHEDIQQLWETLKARRQQLKTKREGPKYGEQRFLRKKTRGESSDVEKGDVAAMIHVWFGPFLNGPYSKSS</sequence>
<reference evidence="7" key="1">
    <citation type="journal article" date="2020" name="Stud. Mycol.">
        <title>101 Dothideomycetes genomes: a test case for predicting lifestyles and emergence of pathogens.</title>
        <authorList>
            <person name="Haridas S."/>
            <person name="Albert R."/>
            <person name="Binder M."/>
            <person name="Bloem J."/>
            <person name="Labutti K."/>
            <person name="Salamov A."/>
            <person name="Andreopoulos B."/>
            <person name="Baker S."/>
            <person name="Barry K."/>
            <person name="Bills G."/>
            <person name="Bluhm B."/>
            <person name="Cannon C."/>
            <person name="Castanera R."/>
            <person name="Culley D."/>
            <person name="Daum C."/>
            <person name="Ezra D."/>
            <person name="Gonzalez J."/>
            <person name="Henrissat B."/>
            <person name="Kuo A."/>
            <person name="Liang C."/>
            <person name="Lipzen A."/>
            <person name="Lutzoni F."/>
            <person name="Magnuson J."/>
            <person name="Mondo S."/>
            <person name="Nolan M."/>
            <person name="Ohm R."/>
            <person name="Pangilinan J."/>
            <person name="Park H.-J."/>
            <person name="Ramirez L."/>
            <person name="Alfaro M."/>
            <person name="Sun H."/>
            <person name="Tritt A."/>
            <person name="Yoshinaga Y."/>
            <person name="Zwiers L.-H."/>
            <person name="Turgeon B."/>
            <person name="Goodwin S."/>
            <person name="Spatafora J."/>
            <person name="Crous P."/>
            <person name="Grigoriev I."/>
        </authorList>
    </citation>
    <scope>NUCLEOTIDE SEQUENCE</scope>
    <source>
        <strain evidence="7">CBS 121410</strain>
    </source>
</reference>
<evidence type="ECO:0000256" key="4">
    <source>
        <dbReference type="ARBA" id="ARBA00023136"/>
    </source>
</evidence>
<feature type="region of interest" description="Disordered" evidence="5">
    <location>
        <begin position="1"/>
        <end position="22"/>
    </location>
</feature>
<proteinExistence type="predicted"/>
<keyword evidence="8" id="KW-1185">Reference proteome</keyword>
<evidence type="ECO:0000256" key="1">
    <source>
        <dbReference type="ARBA" id="ARBA00004141"/>
    </source>
</evidence>
<dbReference type="EMBL" id="ML978712">
    <property type="protein sequence ID" value="KAF2091076.1"/>
    <property type="molecule type" value="Genomic_DNA"/>
</dbReference>
<evidence type="ECO:0000256" key="3">
    <source>
        <dbReference type="ARBA" id="ARBA00022989"/>
    </source>
</evidence>
<dbReference type="AlphaFoldDB" id="A0A9P4LXZ4"/>
<name>A0A9P4LXZ4_9PEZI</name>
<evidence type="ECO:0000313" key="8">
    <source>
        <dbReference type="Proteomes" id="UP000799776"/>
    </source>
</evidence>
<feature type="transmembrane region" description="Helical" evidence="6">
    <location>
        <begin position="489"/>
        <end position="507"/>
    </location>
</feature>